<keyword evidence="1" id="KW-0812">Transmembrane</keyword>
<sequence length="368" mass="40479">MGTNRRQVALLASLVVGVLLPVLVTAGYLYTRAVDQYASTVAFSVRTESMPSPIELIGGIADIPTSGSADADILFAFIRSQEMVETLDARLGLVEMFSRPEGDPVFGFDPTGSIEDLTDYWRRMVEVIYDPGTGLIEVRALAFAPEDARVIATGVMEESARLIDDLSRVARDDTTAFAREELERAVERLKLARERLTRFRSVTQIVDPSADLQGQMGVLGSLEGQLAATLIDADLLRESTRSGDPRLRQAERRIAVIEARIAAERRKLGQGAGGTGGGDYASLLSEFERLAVDREFAEQSYRAALAAHDQAQAEARRKSRYLAAHIRPTLAQSSEHPRRIVLTAMVGFFALCLWALAALVYYSIRDRR</sequence>
<dbReference type="Proteomes" id="UP000480350">
    <property type="component" value="Unassembled WGS sequence"/>
</dbReference>
<keyword evidence="2" id="KW-0813">Transport</keyword>
<organism evidence="2 3">
    <name type="scientific">Kangsaoukella pontilimi</name>
    <dbReference type="NCBI Taxonomy" id="2691042"/>
    <lineage>
        <taxon>Bacteria</taxon>
        <taxon>Pseudomonadati</taxon>
        <taxon>Pseudomonadota</taxon>
        <taxon>Alphaproteobacteria</taxon>
        <taxon>Rhodobacterales</taxon>
        <taxon>Paracoccaceae</taxon>
        <taxon>Kangsaoukella</taxon>
    </lineage>
</organism>
<name>A0A7C9MSC9_9RHOB</name>
<gene>
    <name evidence="2" type="ORF">GQ651_14920</name>
</gene>
<evidence type="ECO:0000313" key="2">
    <source>
        <dbReference type="EMBL" id="MXQ09137.1"/>
    </source>
</evidence>
<reference evidence="2 3" key="2">
    <citation type="submission" date="2020-03" db="EMBL/GenBank/DDBJ databases">
        <title>Kangsaoukella pontilimi gen. nov., sp. nov., a new member of the family Rhodobacteraceae isolated from a tidal mudflat.</title>
        <authorList>
            <person name="Kim I.S."/>
        </authorList>
    </citation>
    <scope>NUCLEOTIDE SEQUENCE [LARGE SCALE GENOMIC DNA]</scope>
    <source>
        <strain evidence="2 3">GH1-50</strain>
    </source>
</reference>
<protein>
    <submittedName>
        <fullName evidence="2">Sugar transporter</fullName>
    </submittedName>
</protein>
<dbReference type="EMBL" id="WUPT01000002">
    <property type="protein sequence ID" value="MXQ09137.1"/>
    <property type="molecule type" value="Genomic_DNA"/>
</dbReference>
<dbReference type="PANTHER" id="PTHR32309:SF13">
    <property type="entry name" value="FERRIC ENTEROBACTIN TRANSPORT PROTEIN FEPE"/>
    <property type="match status" value="1"/>
</dbReference>
<keyword evidence="3" id="KW-1185">Reference proteome</keyword>
<keyword evidence="1" id="KW-0472">Membrane</keyword>
<dbReference type="AlphaFoldDB" id="A0A7C9MSC9"/>
<dbReference type="InterPro" id="IPR050445">
    <property type="entry name" value="Bact_polysacc_biosynth/exp"/>
</dbReference>
<keyword evidence="1" id="KW-1133">Transmembrane helix</keyword>
<comment type="caution">
    <text evidence="2">The sequence shown here is derived from an EMBL/GenBank/DDBJ whole genome shotgun (WGS) entry which is preliminary data.</text>
</comment>
<evidence type="ECO:0000256" key="1">
    <source>
        <dbReference type="SAM" id="Phobius"/>
    </source>
</evidence>
<dbReference type="PANTHER" id="PTHR32309">
    <property type="entry name" value="TYROSINE-PROTEIN KINASE"/>
    <property type="match status" value="1"/>
</dbReference>
<dbReference type="GO" id="GO:0005886">
    <property type="term" value="C:plasma membrane"/>
    <property type="evidence" value="ECO:0007669"/>
    <property type="project" value="TreeGrafter"/>
</dbReference>
<reference evidence="2 3" key="1">
    <citation type="submission" date="2019-12" db="EMBL/GenBank/DDBJ databases">
        <authorList>
            <person name="Lee S.D."/>
        </authorList>
    </citation>
    <scope>NUCLEOTIDE SEQUENCE [LARGE SCALE GENOMIC DNA]</scope>
    <source>
        <strain evidence="2 3">GH1-50</strain>
    </source>
</reference>
<feature type="transmembrane region" description="Helical" evidence="1">
    <location>
        <begin position="340"/>
        <end position="364"/>
    </location>
</feature>
<evidence type="ECO:0000313" key="3">
    <source>
        <dbReference type="Proteomes" id="UP000480350"/>
    </source>
</evidence>
<keyword evidence="2" id="KW-0762">Sugar transport</keyword>
<accession>A0A7C9MSC9</accession>
<proteinExistence type="predicted"/>
<dbReference type="GO" id="GO:0004713">
    <property type="term" value="F:protein tyrosine kinase activity"/>
    <property type="evidence" value="ECO:0007669"/>
    <property type="project" value="TreeGrafter"/>
</dbReference>